<dbReference type="InterPro" id="IPR001611">
    <property type="entry name" value="Leu-rich_rpt"/>
</dbReference>
<evidence type="ECO:0000313" key="1">
    <source>
        <dbReference type="EMBL" id="RVW95724.1"/>
    </source>
</evidence>
<protein>
    <submittedName>
        <fullName evidence="1">Retrovirus-related Pol polyprotein from transposon RE2</fullName>
    </submittedName>
</protein>
<sequence>MEHLAELSLEGTLIKGLPSSIENLTGLALLNLKECKRLQSFPRSIFKLQSLKTLVLSNCARLKKLPDMLENKESLKELFLDGSSVTDTKPVHTPMVVYQHLTSDDPAFSDPTLYRFLVGALQYLTITRPDIAHVVNSVSQFLHAPTAAHFLAVKRILHYVKGTLHFDLTFRPSIGPGALVAYSNANWVGCPYTRRSTSGYSIYLDNNLVSWSAKKQPTVSCSSCESKYRAIATTAAELLWLTHLLHDLKVPISPKPILLCDNKSAIFLSSNPVFHKRAKHVDLDYHFLRELVVAELKELPDDLGSLQCLVELNADGSGIQEESGLLFPLITNRRIETAFFLRFILLEKLNLSGCNLLEGALPSDLSSLSSLEYLDLSGNNFITMPASLSGLPRLHTLALTYCRSLQSLLELPSSIARLDANHCTSLKTFSYPPSAYGLRNSRRLIFEFSNCFQLVKNEQSDIVEAILLGIRLVASVPKYLHPDQVFRSPCNGCDAIVLGSSIIECINNGGEYYVGEMASMHFSMKVDHIWLGYRSLVALYCWNENEFRKHSNTLKISFVRCLINYKAREEVKKCGVRLVYEEDENNGECNFPYATILPLGDKSEDL</sequence>
<proteinExistence type="predicted"/>
<comment type="caution">
    <text evidence="1">The sequence shown here is derived from an EMBL/GenBank/DDBJ whole genome shotgun (WGS) entry which is preliminary data.</text>
</comment>
<dbReference type="EMBL" id="QGNW01000112">
    <property type="protein sequence ID" value="RVW95724.1"/>
    <property type="molecule type" value="Genomic_DNA"/>
</dbReference>
<organism evidence="1 2">
    <name type="scientific">Vitis vinifera</name>
    <name type="common">Grape</name>
    <dbReference type="NCBI Taxonomy" id="29760"/>
    <lineage>
        <taxon>Eukaryota</taxon>
        <taxon>Viridiplantae</taxon>
        <taxon>Streptophyta</taxon>
        <taxon>Embryophyta</taxon>
        <taxon>Tracheophyta</taxon>
        <taxon>Spermatophyta</taxon>
        <taxon>Magnoliopsida</taxon>
        <taxon>eudicotyledons</taxon>
        <taxon>Gunneridae</taxon>
        <taxon>Pentapetalae</taxon>
        <taxon>rosids</taxon>
        <taxon>Vitales</taxon>
        <taxon>Vitaceae</taxon>
        <taxon>Viteae</taxon>
        <taxon>Vitis</taxon>
    </lineage>
</organism>
<dbReference type="AlphaFoldDB" id="A0A438IG67"/>
<dbReference type="Proteomes" id="UP000288805">
    <property type="component" value="Unassembled WGS sequence"/>
</dbReference>
<dbReference type="InterPro" id="IPR043502">
    <property type="entry name" value="DNA/RNA_pol_sf"/>
</dbReference>
<dbReference type="PANTHER" id="PTHR11439">
    <property type="entry name" value="GAG-POL-RELATED RETROTRANSPOSON"/>
    <property type="match status" value="1"/>
</dbReference>
<dbReference type="Gene3D" id="3.80.10.10">
    <property type="entry name" value="Ribonuclease Inhibitor"/>
    <property type="match status" value="2"/>
</dbReference>
<dbReference type="InterPro" id="IPR032675">
    <property type="entry name" value="LRR_dom_sf"/>
</dbReference>
<dbReference type="Pfam" id="PF13855">
    <property type="entry name" value="LRR_8"/>
    <property type="match status" value="1"/>
</dbReference>
<dbReference type="SUPFAM" id="SSF52058">
    <property type="entry name" value="L domain-like"/>
    <property type="match status" value="1"/>
</dbReference>
<dbReference type="SUPFAM" id="SSF56672">
    <property type="entry name" value="DNA/RNA polymerases"/>
    <property type="match status" value="1"/>
</dbReference>
<dbReference type="PANTHER" id="PTHR11439:SF455">
    <property type="entry name" value="RLK (RECEPTOR-LIKE PROTEIN KINASE) 8, PUTATIVE-RELATED"/>
    <property type="match status" value="1"/>
</dbReference>
<gene>
    <name evidence="1" type="primary">RE2_1301</name>
    <name evidence="1" type="ORF">CK203_031595</name>
</gene>
<name>A0A438IG67_VITVI</name>
<dbReference type="CDD" id="cd09272">
    <property type="entry name" value="RNase_HI_RT_Ty1"/>
    <property type="match status" value="1"/>
</dbReference>
<dbReference type="OrthoDB" id="1165133at2759"/>
<accession>A0A438IG67</accession>
<reference evidence="1 2" key="1">
    <citation type="journal article" date="2018" name="PLoS Genet.">
        <title>Population sequencing reveals clonal diversity and ancestral inbreeding in the grapevine cultivar Chardonnay.</title>
        <authorList>
            <person name="Roach M.J."/>
            <person name="Johnson D.L."/>
            <person name="Bohlmann J."/>
            <person name="van Vuuren H.J."/>
            <person name="Jones S.J."/>
            <person name="Pretorius I.S."/>
            <person name="Schmidt S.A."/>
            <person name="Borneman A.R."/>
        </authorList>
    </citation>
    <scope>NUCLEOTIDE SEQUENCE [LARGE SCALE GENOMIC DNA]</scope>
    <source>
        <strain evidence="2">cv. Chardonnay</strain>
        <tissue evidence="1">Leaf</tissue>
    </source>
</reference>
<evidence type="ECO:0000313" key="2">
    <source>
        <dbReference type="Proteomes" id="UP000288805"/>
    </source>
</evidence>
<dbReference type="PROSITE" id="PS51450">
    <property type="entry name" value="LRR"/>
    <property type="match status" value="1"/>
</dbReference>